<accession>A0A7R8MJS8</accession>
<dbReference type="EMBL" id="LR881104">
    <property type="protein sequence ID" value="CAD5236309.1"/>
    <property type="molecule type" value="Genomic_DNA"/>
</dbReference>
<evidence type="ECO:0000313" key="1">
    <source>
        <dbReference type="EMBL" id="CAD5236309.1"/>
    </source>
</evidence>
<dbReference type="Proteomes" id="UP000596247">
    <property type="component" value="Chromosome"/>
</dbReference>
<gene>
    <name evidence="1" type="ORF">LLCLJKAH_00320</name>
</gene>
<proteinExistence type="predicted"/>
<evidence type="ECO:0000313" key="2">
    <source>
        <dbReference type="Proteomes" id="UP000596247"/>
    </source>
</evidence>
<organism evidence="1 2">
    <name type="scientific">Klebsiella phage vB_KvM-Eowyn</name>
    <dbReference type="NCBI Taxonomy" id="2762819"/>
    <lineage>
        <taxon>Viruses</taxon>
        <taxon>Duplodnaviria</taxon>
        <taxon>Heunggongvirae</taxon>
        <taxon>Uroviricota</taxon>
        <taxon>Caudoviricetes</taxon>
        <taxon>Chimalliviridae</taxon>
        <taxon>Eowynvirus</taxon>
        <taxon>Eowynvirus eowyn</taxon>
    </lineage>
</organism>
<name>A0A7R8MJS8_9CAUD</name>
<sequence>MGKTIYEIAKWGDERGYGCVVKQITKCWFKTETLTWTLIPHPKPTLSNGHEFSRWTCLETGESIRVGDGLKVELIYKARYSLRKNPTIALPYPTRDADVCSL</sequence>
<keyword evidence="2" id="KW-1185">Reference proteome</keyword>
<reference evidence="1 2" key="1">
    <citation type="submission" date="2020-09" db="EMBL/GenBank/DDBJ databases">
        <authorList>
            <person name="Jameson E."/>
        </authorList>
    </citation>
    <scope>NUCLEOTIDE SEQUENCE [LARGE SCALE GENOMIC DNA]</scope>
</reference>
<protein>
    <submittedName>
        <fullName evidence="1">Uncharacterized protein</fullName>
    </submittedName>
</protein>